<dbReference type="GO" id="GO:0000978">
    <property type="term" value="F:RNA polymerase II cis-regulatory region sequence-specific DNA binding"/>
    <property type="evidence" value="ECO:0007669"/>
    <property type="project" value="TreeGrafter"/>
</dbReference>
<evidence type="ECO:0000259" key="8">
    <source>
        <dbReference type="PROSITE" id="PS51843"/>
    </source>
</evidence>
<dbReference type="SMART" id="SM00430">
    <property type="entry name" value="HOLI"/>
    <property type="match status" value="1"/>
</dbReference>
<keyword evidence="1" id="KW-0479">Metal-binding</keyword>
<organism evidence="9">
    <name type="scientific">Medioppia subpectinata</name>
    <dbReference type="NCBI Taxonomy" id="1979941"/>
    <lineage>
        <taxon>Eukaryota</taxon>
        <taxon>Metazoa</taxon>
        <taxon>Ecdysozoa</taxon>
        <taxon>Arthropoda</taxon>
        <taxon>Chelicerata</taxon>
        <taxon>Arachnida</taxon>
        <taxon>Acari</taxon>
        <taxon>Acariformes</taxon>
        <taxon>Sarcoptiformes</taxon>
        <taxon>Oribatida</taxon>
        <taxon>Brachypylina</taxon>
        <taxon>Oppioidea</taxon>
        <taxon>Oppiidae</taxon>
        <taxon>Medioppia</taxon>
    </lineage>
</organism>
<evidence type="ECO:0000256" key="1">
    <source>
        <dbReference type="ARBA" id="ARBA00022723"/>
    </source>
</evidence>
<evidence type="ECO:0000256" key="2">
    <source>
        <dbReference type="ARBA" id="ARBA00022771"/>
    </source>
</evidence>
<keyword evidence="5" id="KW-0238">DNA-binding</keyword>
<dbReference type="EMBL" id="CAJPIZ010018768">
    <property type="protein sequence ID" value="CAG2116678.1"/>
    <property type="molecule type" value="Genomic_DNA"/>
</dbReference>
<dbReference type="PANTHER" id="PTHR24082">
    <property type="entry name" value="NUCLEAR HORMONE RECEPTOR"/>
    <property type="match status" value="1"/>
</dbReference>
<dbReference type="EMBL" id="OC873343">
    <property type="protein sequence ID" value="CAD7636432.1"/>
    <property type="molecule type" value="Genomic_DNA"/>
</dbReference>
<dbReference type="PROSITE" id="PS51843">
    <property type="entry name" value="NR_LBD"/>
    <property type="match status" value="1"/>
</dbReference>
<dbReference type="GO" id="GO:0030154">
    <property type="term" value="P:cell differentiation"/>
    <property type="evidence" value="ECO:0007669"/>
    <property type="project" value="TreeGrafter"/>
</dbReference>
<evidence type="ECO:0000256" key="5">
    <source>
        <dbReference type="ARBA" id="ARBA00023125"/>
    </source>
</evidence>
<evidence type="ECO:0000256" key="7">
    <source>
        <dbReference type="ARBA" id="ARBA00023170"/>
    </source>
</evidence>
<evidence type="ECO:0000256" key="3">
    <source>
        <dbReference type="ARBA" id="ARBA00022833"/>
    </source>
</evidence>
<dbReference type="GO" id="GO:0008270">
    <property type="term" value="F:zinc ion binding"/>
    <property type="evidence" value="ECO:0007669"/>
    <property type="project" value="UniProtKB-KW"/>
</dbReference>
<proteinExistence type="predicted"/>
<gene>
    <name evidence="9" type="ORF">OSB1V03_LOCUS16637</name>
</gene>
<reference evidence="9" key="1">
    <citation type="submission" date="2020-11" db="EMBL/GenBank/DDBJ databases">
        <authorList>
            <person name="Tran Van P."/>
        </authorList>
    </citation>
    <scope>NUCLEOTIDE SEQUENCE</scope>
</reference>
<keyword evidence="10" id="KW-1185">Reference proteome</keyword>
<evidence type="ECO:0000313" key="9">
    <source>
        <dbReference type="EMBL" id="CAD7636432.1"/>
    </source>
</evidence>
<dbReference type="GO" id="GO:0000122">
    <property type="term" value="P:negative regulation of transcription by RNA polymerase II"/>
    <property type="evidence" value="ECO:0007669"/>
    <property type="project" value="TreeGrafter"/>
</dbReference>
<keyword evidence="6" id="KW-0804">Transcription</keyword>
<dbReference type="SUPFAM" id="SSF48508">
    <property type="entry name" value="Nuclear receptor ligand-binding domain"/>
    <property type="match status" value="1"/>
</dbReference>
<dbReference type="InterPro" id="IPR050234">
    <property type="entry name" value="Nuclear_hormone_rcpt_NR1"/>
</dbReference>
<accession>A0A7R9L7B8</accession>
<keyword evidence="3" id="KW-0862">Zinc</keyword>
<dbReference type="AlphaFoldDB" id="A0A7R9L7B8"/>
<keyword evidence="7" id="KW-0675">Receptor</keyword>
<evidence type="ECO:0000313" key="10">
    <source>
        <dbReference type="Proteomes" id="UP000759131"/>
    </source>
</evidence>
<evidence type="ECO:0000256" key="4">
    <source>
        <dbReference type="ARBA" id="ARBA00023015"/>
    </source>
</evidence>
<dbReference type="Proteomes" id="UP000759131">
    <property type="component" value="Unassembled WGS sequence"/>
</dbReference>
<dbReference type="InterPro" id="IPR035500">
    <property type="entry name" value="NHR-like_dom_sf"/>
</dbReference>
<dbReference type="GO" id="GO:0004879">
    <property type="term" value="F:nuclear receptor activity"/>
    <property type="evidence" value="ECO:0007669"/>
    <property type="project" value="TreeGrafter"/>
</dbReference>
<evidence type="ECO:0000256" key="6">
    <source>
        <dbReference type="ARBA" id="ARBA00023163"/>
    </source>
</evidence>
<dbReference type="InterPro" id="IPR000536">
    <property type="entry name" value="Nucl_hrmn_rcpt_lig-bd"/>
</dbReference>
<sequence>MNRFKELFNSVALVRGKPVPPLTTIAYETESVSDGIQLMQNRANTKFTLIVKMSANIKGFNDLCEDDKIVLLKAGCPQLWLLQNIINFDIDGKFWRVFIGEEKATLLRTSVLEGWSDEVIQSHKNFMFSLNAEYNCDMSLIDLLSSIVLFDPDVPNLVHKTSIKLQQKTYMYLLQRYLEIKHNSKSESETRFKRLMNCLRALYPLTQLVRHHFGKALIHPIRVAPLVQEIFEI</sequence>
<dbReference type="PANTHER" id="PTHR24082:SF283">
    <property type="entry name" value="NUCLEAR HORMONE RECEPTOR HR96"/>
    <property type="match status" value="1"/>
</dbReference>
<name>A0A7R9L7B8_9ACAR</name>
<dbReference type="GO" id="GO:0045944">
    <property type="term" value="P:positive regulation of transcription by RNA polymerase II"/>
    <property type="evidence" value="ECO:0007669"/>
    <property type="project" value="TreeGrafter"/>
</dbReference>
<protein>
    <recommendedName>
        <fullName evidence="8">NR LBD domain-containing protein</fullName>
    </recommendedName>
</protein>
<keyword evidence="4" id="KW-0805">Transcription regulation</keyword>
<feature type="domain" description="NR LBD" evidence="8">
    <location>
        <begin position="6"/>
        <end position="233"/>
    </location>
</feature>
<keyword evidence="2" id="KW-0863">Zinc-finger</keyword>
<dbReference type="Gene3D" id="1.10.565.10">
    <property type="entry name" value="Retinoid X Receptor"/>
    <property type="match status" value="1"/>
</dbReference>
<dbReference type="OrthoDB" id="6355676at2759"/>